<sequence>MAGDILINTRKFGHAGLGVCNSMGRALTTLSSPATRAIDVIHATNDGIVYGWGLKAYVYRPNDLTYGDARKIARIADEIRSGSQYGAARAVFKSWSGSSAFGKDARTRLAKYRERLALRDTAGGTTPIVKHVFCSEFVILCYQLALGEDHRLFIRLDAMHTLPSGLKKHLDQNAANWRMVGEIDAA</sequence>
<organism evidence="1 2">
    <name type="scientific">Azospirillum oleiclasticum</name>
    <dbReference type="NCBI Taxonomy" id="2735135"/>
    <lineage>
        <taxon>Bacteria</taxon>
        <taxon>Pseudomonadati</taxon>
        <taxon>Pseudomonadota</taxon>
        <taxon>Alphaproteobacteria</taxon>
        <taxon>Rhodospirillales</taxon>
        <taxon>Azospirillaceae</taxon>
        <taxon>Azospirillum</taxon>
    </lineage>
</organism>
<keyword evidence="2" id="KW-1185">Reference proteome</keyword>
<name>A0ABX2T550_9PROT</name>
<comment type="caution">
    <text evidence="1">The sequence shown here is derived from an EMBL/GenBank/DDBJ whole genome shotgun (WGS) entry which is preliminary data.</text>
</comment>
<dbReference type="Proteomes" id="UP000584642">
    <property type="component" value="Unassembled WGS sequence"/>
</dbReference>
<reference evidence="1 2" key="1">
    <citation type="submission" date="2020-05" db="EMBL/GenBank/DDBJ databases">
        <title>Azospirillum oleiclasticum sp. nov, a nitrogen-fixing and heavy crude oil-emulsifying bacterium isolated from the crude oil of Yumen Oilfield.</title>
        <authorList>
            <person name="Wu D."/>
            <person name="Cai M."/>
            <person name="Zhang X."/>
        </authorList>
    </citation>
    <scope>NUCLEOTIDE SEQUENCE [LARGE SCALE GENOMIC DNA]</scope>
    <source>
        <strain evidence="1 2">ROY-1-1-2</strain>
    </source>
</reference>
<proteinExistence type="predicted"/>
<dbReference type="EMBL" id="JABFDB010000001">
    <property type="protein sequence ID" value="NYZ18411.1"/>
    <property type="molecule type" value="Genomic_DNA"/>
</dbReference>
<protein>
    <submittedName>
        <fullName evidence="1">Uncharacterized protein</fullName>
    </submittedName>
</protein>
<evidence type="ECO:0000313" key="2">
    <source>
        <dbReference type="Proteomes" id="UP000584642"/>
    </source>
</evidence>
<accession>A0ABX2T550</accession>
<gene>
    <name evidence="1" type="ORF">HND93_01700</name>
</gene>
<evidence type="ECO:0000313" key="1">
    <source>
        <dbReference type="EMBL" id="NYZ18411.1"/>
    </source>
</evidence>
<dbReference type="RefSeq" id="WP_180287619.1">
    <property type="nucleotide sequence ID" value="NZ_JABFFR010000001.1"/>
</dbReference>